<evidence type="ECO:0000313" key="1">
    <source>
        <dbReference type="EMBL" id="TFK41474.1"/>
    </source>
</evidence>
<proteinExistence type="predicted"/>
<dbReference type="OrthoDB" id="2133190at2759"/>
<reference evidence="1 2" key="1">
    <citation type="journal article" date="2019" name="Nat. Ecol. Evol.">
        <title>Megaphylogeny resolves global patterns of mushroom evolution.</title>
        <authorList>
            <person name="Varga T."/>
            <person name="Krizsan K."/>
            <person name="Foldi C."/>
            <person name="Dima B."/>
            <person name="Sanchez-Garcia M."/>
            <person name="Sanchez-Ramirez S."/>
            <person name="Szollosi G.J."/>
            <person name="Szarkandi J.G."/>
            <person name="Papp V."/>
            <person name="Albert L."/>
            <person name="Andreopoulos W."/>
            <person name="Angelini C."/>
            <person name="Antonin V."/>
            <person name="Barry K.W."/>
            <person name="Bougher N.L."/>
            <person name="Buchanan P."/>
            <person name="Buyck B."/>
            <person name="Bense V."/>
            <person name="Catcheside P."/>
            <person name="Chovatia M."/>
            <person name="Cooper J."/>
            <person name="Damon W."/>
            <person name="Desjardin D."/>
            <person name="Finy P."/>
            <person name="Geml J."/>
            <person name="Haridas S."/>
            <person name="Hughes K."/>
            <person name="Justo A."/>
            <person name="Karasinski D."/>
            <person name="Kautmanova I."/>
            <person name="Kiss B."/>
            <person name="Kocsube S."/>
            <person name="Kotiranta H."/>
            <person name="LaButti K.M."/>
            <person name="Lechner B.E."/>
            <person name="Liimatainen K."/>
            <person name="Lipzen A."/>
            <person name="Lukacs Z."/>
            <person name="Mihaltcheva S."/>
            <person name="Morgado L.N."/>
            <person name="Niskanen T."/>
            <person name="Noordeloos M.E."/>
            <person name="Ohm R.A."/>
            <person name="Ortiz-Santana B."/>
            <person name="Ovrebo C."/>
            <person name="Racz N."/>
            <person name="Riley R."/>
            <person name="Savchenko A."/>
            <person name="Shiryaev A."/>
            <person name="Soop K."/>
            <person name="Spirin V."/>
            <person name="Szebenyi C."/>
            <person name="Tomsovsky M."/>
            <person name="Tulloss R.E."/>
            <person name="Uehling J."/>
            <person name="Grigoriev I.V."/>
            <person name="Vagvolgyi C."/>
            <person name="Papp T."/>
            <person name="Martin F.M."/>
            <person name="Miettinen O."/>
            <person name="Hibbett D.S."/>
            <person name="Nagy L.G."/>
        </authorList>
    </citation>
    <scope>NUCLEOTIDE SEQUENCE [LARGE SCALE GENOMIC DNA]</scope>
    <source>
        <strain evidence="1 2">CBS 166.37</strain>
    </source>
</reference>
<name>A0A5C3M7N8_9AGAR</name>
<dbReference type="EMBL" id="ML213594">
    <property type="protein sequence ID" value="TFK41474.1"/>
    <property type="molecule type" value="Genomic_DNA"/>
</dbReference>
<dbReference type="Proteomes" id="UP000308652">
    <property type="component" value="Unassembled WGS sequence"/>
</dbReference>
<dbReference type="STRING" id="68775.A0A5C3M7N8"/>
<evidence type="ECO:0000313" key="2">
    <source>
        <dbReference type="Proteomes" id="UP000308652"/>
    </source>
</evidence>
<keyword evidence="2" id="KW-1185">Reference proteome</keyword>
<dbReference type="AlphaFoldDB" id="A0A5C3M7N8"/>
<organism evidence="1 2">
    <name type="scientific">Crucibulum laeve</name>
    <dbReference type="NCBI Taxonomy" id="68775"/>
    <lineage>
        <taxon>Eukaryota</taxon>
        <taxon>Fungi</taxon>
        <taxon>Dikarya</taxon>
        <taxon>Basidiomycota</taxon>
        <taxon>Agaricomycotina</taxon>
        <taxon>Agaricomycetes</taxon>
        <taxon>Agaricomycetidae</taxon>
        <taxon>Agaricales</taxon>
        <taxon>Agaricineae</taxon>
        <taxon>Nidulariaceae</taxon>
        <taxon>Crucibulum</taxon>
    </lineage>
</organism>
<gene>
    <name evidence="1" type="ORF">BDQ12DRAFT_720326</name>
</gene>
<accession>A0A5C3M7N8</accession>
<protein>
    <submittedName>
        <fullName evidence="1">Uncharacterized protein</fullName>
    </submittedName>
</protein>
<sequence>MSRSHEKKNEKVDWMKVAEETVLHDLVYHAITSTRSATINELSTFAMDAARSYAKHAKPGSHSKTKVSEKLVLAELDVAGAIDRLAASSVDIKGDDGCMYSPLEVLGCSLVLEHVKEHLGGLFIETVNPTREDGEKNNDDEICRTIDAAKELGGTISELGRVLERVWRTPSSVTSEDLCLKGYDEEVRALLTALVLYKRVFAAPPEESALLTPHPSLKGKEEEGGMMFELRRALGN</sequence>